<evidence type="ECO:0000313" key="1">
    <source>
        <dbReference type="EMBL" id="KAJ3049989.1"/>
    </source>
</evidence>
<dbReference type="AlphaFoldDB" id="A0AAD5S9I5"/>
<sequence length="176" mass="19634">MTEKGELGWLGRYTLPCILSHTYLQPYPSILAHVQTLNSTYAGPERDLIYSAYLVIDDLQNTLWNEFDNGSPKLTVQSLKTTYSTARQSLVAARKLNNKAVALAEKVENTANEKLKNVQVTTTTQTPRPNPTPEVECCPPNAEIASVCSTYLTLLLRSHLFNLLCQPLLLRTSLPQ</sequence>
<name>A0AAD5S9I5_9FUNG</name>
<accession>A0AAD5S9I5</accession>
<organism evidence="1 2">
    <name type="scientific">Rhizophlyctis rosea</name>
    <dbReference type="NCBI Taxonomy" id="64517"/>
    <lineage>
        <taxon>Eukaryota</taxon>
        <taxon>Fungi</taxon>
        <taxon>Fungi incertae sedis</taxon>
        <taxon>Chytridiomycota</taxon>
        <taxon>Chytridiomycota incertae sedis</taxon>
        <taxon>Chytridiomycetes</taxon>
        <taxon>Rhizophlyctidales</taxon>
        <taxon>Rhizophlyctidaceae</taxon>
        <taxon>Rhizophlyctis</taxon>
    </lineage>
</organism>
<reference evidence="1" key="1">
    <citation type="submission" date="2020-05" db="EMBL/GenBank/DDBJ databases">
        <title>Phylogenomic resolution of chytrid fungi.</title>
        <authorList>
            <person name="Stajich J.E."/>
            <person name="Amses K."/>
            <person name="Simmons R."/>
            <person name="Seto K."/>
            <person name="Myers J."/>
            <person name="Bonds A."/>
            <person name="Quandt C.A."/>
            <person name="Barry K."/>
            <person name="Liu P."/>
            <person name="Grigoriev I."/>
            <person name="Longcore J.E."/>
            <person name="James T.Y."/>
        </authorList>
    </citation>
    <scope>NUCLEOTIDE SEQUENCE</scope>
    <source>
        <strain evidence="1">JEL0318</strain>
    </source>
</reference>
<dbReference type="EMBL" id="JADGJD010000567">
    <property type="protein sequence ID" value="KAJ3049989.1"/>
    <property type="molecule type" value="Genomic_DNA"/>
</dbReference>
<protein>
    <submittedName>
        <fullName evidence="1">Uncharacterized protein</fullName>
    </submittedName>
</protein>
<evidence type="ECO:0000313" key="2">
    <source>
        <dbReference type="Proteomes" id="UP001212841"/>
    </source>
</evidence>
<keyword evidence="2" id="KW-1185">Reference proteome</keyword>
<dbReference type="Proteomes" id="UP001212841">
    <property type="component" value="Unassembled WGS sequence"/>
</dbReference>
<comment type="caution">
    <text evidence="1">The sequence shown here is derived from an EMBL/GenBank/DDBJ whole genome shotgun (WGS) entry which is preliminary data.</text>
</comment>
<proteinExistence type="predicted"/>
<gene>
    <name evidence="1" type="ORF">HK097_009020</name>
</gene>